<comment type="similarity">
    <text evidence="1">Belongs to the Gfo/Idh/MocA family.</text>
</comment>
<feature type="domain" description="GFO/IDH/MocA-like oxidoreductase" evidence="4">
    <location>
        <begin position="132"/>
        <end position="248"/>
    </location>
</feature>
<evidence type="ECO:0000256" key="1">
    <source>
        <dbReference type="ARBA" id="ARBA00010928"/>
    </source>
</evidence>
<reference evidence="5 6" key="1">
    <citation type="journal article" date="2021" name="Microbiol. Resour. Announc.">
        <title>Complete Genome Sequences of Two Rhodococcus sp. Strains with Large and Linear Chromosomes, Isolated from Apple Rhizosphere.</title>
        <authorList>
            <person name="Benning S."/>
            <person name="Brugnone N."/>
            <person name="Siani R."/>
            <person name="Kublik S."/>
            <person name="Schloter M."/>
            <person name="Rad V."/>
        </authorList>
    </citation>
    <scope>NUCLEOTIDE SEQUENCE [LARGE SCALE GENOMIC DNA]</scope>
    <source>
        <strain evidence="5 6">R79</strain>
    </source>
</reference>
<dbReference type="InterPro" id="IPR000683">
    <property type="entry name" value="Gfo/Idh/MocA-like_OxRdtase_N"/>
</dbReference>
<dbReference type="SUPFAM" id="SSF51735">
    <property type="entry name" value="NAD(P)-binding Rossmann-fold domains"/>
    <property type="match status" value="1"/>
</dbReference>
<feature type="domain" description="Gfo/Idh/MocA-like oxidoreductase N-terminal" evidence="3">
    <location>
        <begin position="5"/>
        <end position="121"/>
    </location>
</feature>
<dbReference type="Gene3D" id="3.30.360.10">
    <property type="entry name" value="Dihydrodipicolinate Reductase, domain 2"/>
    <property type="match status" value="1"/>
</dbReference>
<dbReference type="EMBL" id="CP070619">
    <property type="protein sequence ID" value="QSE90715.1"/>
    <property type="molecule type" value="Genomic_DNA"/>
</dbReference>
<dbReference type="RefSeq" id="WP_206007139.1">
    <property type="nucleotide sequence ID" value="NZ_CP070619.1"/>
</dbReference>
<evidence type="ECO:0000313" key="5">
    <source>
        <dbReference type="EMBL" id="QSE90715.1"/>
    </source>
</evidence>
<name>A0A974ZUA0_9NOCA</name>
<dbReference type="SUPFAM" id="SSF55347">
    <property type="entry name" value="Glyceraldehyde-3-phosphate dehydrogenase-like, C-terminal domain"/>
    <property type="match status" value="1"/>
</dbReference>
<organism evidence="5 6">
    <name type="scientific">Rhodococcus pseudokoreensis</name>
    <dbReference type="NCBI Taxonomy" id="2811421"/>
    <lineage>
        <taxon>Bacteria</taxon>
        <taxon>Bacillati</taxon>
        <taxon>Actinomycetota</taxon>
        <taxon>Actinomycetes</taxon>
        <taxon>Mycobacteriales</taxon>
        <taxon>Nocardiaceae</taxon>
        <taxon>Rhodococcus</taxon>
    </lineage>
</organism>
<dbReference type="Pfam" id="PF01408">
    <property type="entry name" value="GFO_IDH_MocA"/>
    <property type="match status" value="1"/>
</dbReference>
<dbReference type="Proteomes" id="UP000662986">
    <property type="component" value="Chromosome"/>
</dbReference>
<keyword evidence="6" id="KW-1185">Reference proteome</keyword>
<dbReference type="InterPro" id="IPR055170">
    <property type="entry name" value="GFO_IDH_MocA-like_dom"/>
</dbReference>
<dbReference type="InterPro" id="IPR050984">
    <property type="entry name" value="Gfo/Idh/MocA_domain"/>
</dbReference>
<reference evidence="5 6" key="2">
    <citation type="journal article" date="2022" name="Arch. Microbiol.">
        <title>Rhodococcus pseudokoreensis sp. nov. isolated from the rhizosphere of young M26 apple rootstocks.</title>
        <authorList>
            <person name="Kampfer P."/>
            <person name="Glaeser S.P."/>
            <person name="Blom J."/>
            <person name="Wolf J."/>
            <person name="Benning S."/>
            <person name="Schloter M."/>
            <person name="Neumann-Schaal M."/>
        </authorList>
    </citation>
    <scope>NUCLEOTIDE SEQUENCE [LARGE SCALE GENOMIC DNA]</scope>
    <source>
        <strain evidence="5 6">R79</strain>
    </source>
</reference>
<gene>
    <name evidence="5" type="ORF">JWS13_19840</name>
</gene>
<proteinExistence type="inferred from homology"/>
<dbReference type="InterPro" id="IPR036291">
    <property type="entry name" value="NAD(P)-bd_dom_sf"/>
</dbReference>
<evidence type="ECO:0000256" key="2">
    <source>
        <dbReference type="ARBA" id="ARBA00023002"/>
    </source>
</evidence>
<evidence type="ECO:0000313" key="6">
    <source>
        <dbReference type="Proteomes" id="UP000662986"/>
    </source>
</evidence>
<keyword evidence="2" id="KW-0560">Oxidoreductase</keyword>
<dbReference type="Pfam" id="PF22725">
    <property type="entry name" value="GFO_IDH_MocA_C3"/>
    <property type="match status" value="1"/>
</dbReference>
<dbReference type="PANTHER" id="PTHR22604">
    <property type="entry name" value="OXIDOREDUCTASES"/>
    <property type="match status" value="1"/>
</dbReference>
<accession>A0A974ZUA0</accession>
<protein>
    <submittedName>
        <fullName evidence="5">Gfo/Idh/MocA family oxidoreductase</fullName>
    </submittedName>
</protein>
<evidence type="ECO:0000259" key="4">
    <source>
        <dbReference type="Pfam" id="PF22725"/>
    </source>
</evidence>
<sequence length="353" mass="37639">MTAVRWGMLSTAGIGRVAAAAIAASPHAELVAVGGRDAGRARRYADEIGVPTSFGSYEELLACDDVEAVYIPVPISMHTEWTVKALEAGKHVLCEKPFAVTAADAERCFDAAEAADRLCIEGLMYRHHPQTRLVQRLIVDGAIGRLAHVRAALTVSVEPGDIRRTTALGGGASLDLGCYCVSAIRLLAGHPTRVHAARVLDTVPGAEGGDLRLAATLEMPDDVLAQLDVALDFPRRDELEVIGTKGKITVPDPWLCRPGYIELEVDGHTRRLDVDPDDKYALTHAEDPENTDAYRIEFDAASQAIRHGETPLFGRADAIDQAAVVDAVRQAAELGRPVTPAPSAADPALTAHS</sequence>
<dbReference type="Gene3D" id="3.40.50.720">
    <property type="entry name" value="NAD(P)-binding Rossmann-like Domain"/>
    <property type="match status" value="1"/>
</dbReference>
<dbReference type="PANTHER" id="PTHR22604:SF105">
    <property type="entry name" value="TRANS-1,2-DIHYDROBENZENE-1,2-DIOL DEHYDROGENASE"/>
    <property type="match status" value="1"/>
</dbReference>
<evidence type="ECO:0000259" key="3">
    <source>
        <dbReference type="Pfam" id="PF01408"/>
    </source>
</evidence>